<comment type="caution">
    <text evidence="2">The sequence shown here is derived from an EMBL/GenBank/DDBJ whole genome shotgun (WGS) entry which is preliminary data.</text>
</comment>
<feature type="non-terminal residue" evidence="2">
    <location>
        <position position="1"/>
    </location>
</feature>
<feature type="coiled-coil region" evidence="1">
    <location>
        <begin position="54"/>
        <end position="81"/>
    </location>
</feature>
<dbReference type="EMBL" id="CAKOAT010280266">
    <property type="protein sequence ID" value="CAH8360188.1"/>
    <property type="molecule type" value="Genomic_DNA"/>
</dbReference>
<sequence>AEGIFNFLVEKYDSELKRAYAESSKAYEKAKAGKKRAMRDEDFSSRLGSMKAAAEKIKEEKAALLLDKARLESEKLELSEAHATEAARLRESRNFERSLWYPEVSGTAEKERGPHPARED</sequence>
<name>A0ABC8KLU6_ERUVS</name>
<organism evidence="2 3">
    <name type="scientific">Eruca vesicaria subsp. sativa</name>
    <name type="common">Garden rocket</name>
    <name type="synonym">Eruca sativa</name>
    <dbReference type="NCBI Taxonomy" id="29727"/>
    <lineage>
        <taxon>Eukaryota</taxon>
        <taxon>Viridiplantae</taxon>
        <taxon>Streptophyta</taxon>
        <taxon>Embryophyta</taxon>
        <taxon>Tracheophyta</taxon>
        <taxon>Spermatophyta</taxon>
        <taxon>Magnoliopsida</taxon>
        <taxon>eudicotyledons</taxon>
        <taxon>Gunneridae</taxon>
        <taxon>Pentapetalae</taxon>
        <taxon>rosids</taxon>
        <taxon>malvids</taxon>
        <taxon>Brassicales</taxon>
        <taxon>Brassicaceae</taxon>
        <taxon>Brassiceae</taxon>
        <taxon>Eruca</taxon>
    </lineage>
</organism>
<keyword evidence="1" id="KW-0175">Coiled coil</keyword>
<keyword evidence="3" id="KW-1185">Reference proteome</keyword>
<evidence type="ECO:0000313" key="2">
    <source>
        <dbReference type="EMBL" id="CAH8360188.1"/>
    </source>
</evidence>
<reference evidence="2 3" key="1">
    <citation type="submission" date="2022-03" db="EMBL/GenBank/DDBJ databases">
        <authorList>
            <person name="Macdonald S."/>
            <person name="Ahmed S."/>
            <person name="Newling K."/>
        </authorList>
    </citation>
    <scope>NUCLEOTIDE SEQUENCE [LARGE SCALE GENOMIC DNA]</scope>
</reference>
<evidence type="ECO:0000256" key="1">
    <source>
        <dbReference type="SAM" id="Coils"/>
    </source>
</evidence>
<protein>
    <submittedName>
        <fullName evidence="2">Uncharacterized protein</fullName>
    </submittedName>
</protein>
<accession>A0ABC8KLU6</accession>
<gene>
    <name evidence="2" type="ORF">ERUC_LOCUS25944</name>
</gene>
<proteinExistence type="predicted"/>
<dbReference type="Proteomes" id="UP001642260">
    <property type="component" value="Unassembled WGS sequence"/>
</dbReference>
<dbReference type="AlphaFoldDB" id="A0ABC8KLU6"/>
<evidence type="ECO:0000313" key="3">
    <source>
        <dbReference type="Proteomes" id="UP001642260"/>
    </source>
</evidence>